<comment type="caution">
    <text evidence="2">The sequence shown here is derived from an EMBL/GenBank/DDBJ whole genome shotgun (WGS) entry which is preliminary data.</text>
</comment>
<dbReference type="SUPFAM" id="SSF57903">
    <property type="entry name" value="FYVE/PHD zinc finger"/>
    <property type="match status" value="1"/>
</dbReference>
<organism evidence="2 3">
    <name type="scientific">Rhynchosporium graminicola</name>
    <dbReference type="NCBI Taxonomy" id="2792576"/>
    <lineage>
        <taxon>Eukaryota</taxon>
        <taxon>Fungi</taxon>
        <taxon>Dikarya</taxon>
        <taxon>Ascomycota</taxon>
        <taxon>Pezizomycotina</taxon>
        <taxon>Leotiomycetes</taxon>
        <taxon>Helotiales</taxon>
        <taxon>Ploettnerulaceae</taxon>
        <taxon>Rhynchosporium</taxon>
    </lineage>
</organism>
<evidence type="ECO:0000256" key="1">
    <source>
        <dbReference type="SAM" id="MobiDB-lite"/>
    </source>
</evidence>
<dbReference type="Proteomes" id="UP000178129">
    <property type="component" value="Unassembled WGS sequence"/>
</dbReference>
<name>A0A1E1KYW7_9HELO</name>
<dbReference type="PANTHER" id="PTHR46364">
    <property type="entry name" value="OS08G0421900 PROTEIN"/>
    <property type="match status" value="1"/>
</dbReference>
<evidence type="ECO:0008006" key="4">
    <source>
        <dbReference type="Google" id="ProtNLM"/>
    </source>
</evidence>
<proteinExistence type="predicted"/>
<evidence type="ECO:0000313" key="2">
    <source>
        <dbReference type="EMBL" id="CZT03444.1"/>
    </source>
</evidence>
<dbReference type="EMBL" id="FJUW01000028">
    <property type="protein sequence ID" value="CZT03444.1"/>
    <property type="molecule type" value="Genomic_DNA"/>
</dbReference>
<dbReference type="InParanoid" id="A0A1E1KYW7"/>
<protein>
    <recommendedName>
        <fullName evidence="4">BAH domain-containing protein</fullName>
    </recommendedName>
</protein>
<gene>
    <name evidence="2" type="ORF">RCO7_06147</name>
</gene>
<dbReference type="Gene3D" id="2.30.30.490">
    <property type="match status" value="1"/>
</dbReference>
<reference evidence="3" key="1">
    <citation type="submission" date="2016-03" db="EMBL/GenBank/DDBJ databases">
        <authorList>
            <person name="Ploux O."/>
        </authorList>
    </citation>
    <scope>NUCLEOTIDE SEQUENCE [LARGE SCALE GENOMIC DNA]</scope>
    <source>
        <strain evidence="3">UK7</strain>
    </source>
</reference>
<dbReference type="InterPro" id="IPR043151">
    <property type="entry name" value="BAH_sf"/>
</dbReference>
<dbReference type="InterPro" id="IPR011011">
    <property type="entry name" value="Znf_FYVE_PHD"/>
</dbReference>
<dbReference type="CDD" id="cd04370">
    <property type="entry name" value="BAH"/>
    <property type="match status" value="1"/>
</dbReference>
<feature type="region of interest" description="Disordered" evidence="1">
    <location>
        <begin position="1"/>
        <end position="31"/>
    </location>
</feature>
<accession>A0A1E1KYW7</accession>
<evidence type="ECO:0000313" key="3">
    <source>
        <dbReference type="Proteomes" id="UP000178129"/>
    </source>
</evidence>
<dbReference type="AlphaFoldDB" id="A0A1E1KYW7"/>
<keyword evidence="3" id="KW-1185">Reference proteome</keyword>
<sequence length="352" mass="40772">MAPKHGIKTEERLVKRAKKSTTSRSETPLDHGANFPFKVEYPIMKIDGSISLEQKAMMDMAEFQVSPFIAKGARAKGELDQYYTVTPHDEWERMKKYNNFIIQGEAYTNSQFVFVRGEDTPKDKDNIEGRPKDFWVARILQVRAKDPQHVYALVTWMYWADEIPPPVPKATDQVTKDTGRRSYHGNFELIASNYMEVLDVLSFAGKADVYHWPEDDDNVQTRLFWRQTYNRKTLELSQLKKHCLCSGHYNPDVPMYICDNSSCKIWFHENHLIDDHLNKTYRRLIGDDVTNGDAKPTSKKSKAPVYRAIFKAVMEENADGPPQIVVTDLRKGADPQKWHEFLLCPKCDTPFE</sequence>